<dbReference type="InterPro" id="IPR002716">
    <property type="entry name" value="PIN_dom"/>
</dbReference>
<dbReference type="AlphaFoldDB" id="A0A368YTU9"/>
<dbReference type="EC" id="3.1.-.-" evidence="8"/>
<evidence type="ECO:0000256" key="6">
    <source>
        <dbReference type="ARBA" id="ARBA00022842"/>
    </source>
</evidence>
<evidence type="ECO:0000256" key="4">
    <source>
        <dbReference type="ARBA" id="ARBA00022723"/>
    </source>
</evidence>
<dbReference type="InterPro" id="IPR022907">
    <property type="entry name" value="VapC_family"/>
</dbReference>
<evidence type="ECO:0000259" key="9">
    <source>
        <dbReference type="Pfam" id="PF01850"/>
    </source>
</evidence>
<keyword evidence="6 8" id="KW-0460">Magnesium</keyword>
<dbReference type="Gene3D" id="3.40.50.1010">
    <property type="entry name" value="5'-nuclease"/>
    <property type="match status" value="1"/>
</dbReference>
<dbReference type="InterPro" id="IPR029060">
    <property type="entry name" value="PIN-like_dom_sf"/>
</dbReference>
<dbReference type="CDD" id="cd18746">
    <property type="entry name" value="PIN_VapC4-5_FitB-like"/>
    <property type="match status" value="1"/>
</dbReference>
<accession>A0A368YTU9</accession>
<dbReference type="InterPro" id="IPR050556">
    <property type="entry name" value="Type_II_TA_system_RNase"/>
</dbReference>
<evidence type="ECO:0000256" key="1">
    <source>
        <dbReference type="ARBA" id="ARBA00001946"/>
    </source>
</evidence>
<evidence type="ECO:0000313" key="10">
    <source>
        <dbReference type="EMBL" id="RCW83008.1"/>
    </source>
</evidence>
<dbReference type="GO" id="GO:0016787">
    <property type="term" value="F:hydrolase activity"/>
    <property type="evidence" value="ECO:0007669"/>
    <property type="project" value="UniProtKB-KW"/>
</dbReference>
<feature type="domain" description="PIN" evidence="9">
    <location>
        <begin position="4"/>
        <end position="134"/>
    </location>
</feature>
<keyword evidence="8" id="KW-0800">Toxin</keyword>
<dbReference type="RefSeq" id="WP_114430236.1">
    <property type="nucleotide sequence ID" value="NZ_QPJM01000006.1"/>
</dbReference>
<proteinExistence type="inferred from homology"/>
<keyword evidence="3 8" id="KW-0540">Nuclease</keyword>
<comment type="function">
    <text evidence="8">Toxic component of a toxin-antitoxin (TA) system. An RNase.</text>
</comment>
<evidence type="ECO:0000256" key="2">
    <source>
        <dbReference type="ARBA" id="ARBA00022649"/>
    </source>
</evidence>
<dbReference type="HAMAP" id="MF_00265">
    <property type="entry name" value="VapC_Nob1"/>
    <property type="match status" value="1"/>
</dbReference>
<evidence type="ECO:0000256" key="3">
    <source>
        <dbReference type="ARBA" id="ARBA00022722"/>
    </source>
</evidence>
<organism evidence="10 11">
    <name type="scientific">Phyllobacterium bourgognense</name>
    <dbReference type="NCBI Taxonomy" id="314236"/>
    <lineage>
        <taxon>Bacteria</taxon>
        <taxon>Pseudomonadati</taxon>
        <taxon>Pseudomonadota</taxon>
        <taxon>Alphaproteobacteria</taxon>
        <taxon>Hyphomicrobiales</taxon>
        <taxon>Phyllobacteriaceae</taxon>
        <taxon>Phyllobacterium</taxon>
    </lineage>
</organism>
<keyword evidence="5 8" id="KW-0378">Hydrolase</keyword>
<keyword evidence="2 8" id="KW-1277">Toxin-antitoxin system</keyword>
<dbReference type="OrthoDB" id="5458135at2"/>
<dbReference type="Proteomes" id="UP000253324">
    <property type="component" value="Unassembled WGS sequence"/>
</dbReference>
<name>A0A368YTU9_9HYPH</name>
<feature type="binding site" evidence="8">
    <location>
        <position position="108"/>
    </location>
    <ligand>
        <name>Mg(2+)</name>
        <dbReference type="ChEBI" id="CHEBI:18420"/>
    </ligand>
</feature>
<protein>
    <recommendedName>
        <fullName evidence="8">Ribonuclease VapC</fullName>
        <shortName evidence="8">RNase VapC</shortName>
        <ecNumber evidence="8">3.1.-.-</ecNumber>
    </recommendedName>
    <alternativeName>
        <fullName evidence="8">Toxin VapC</fullName>
    </alternativeName>
</protein>
<evidence type="ECO:0000256" key="7">
    <source>
        <dbReference type="ARBA" id="ARBA00038093"/>
    </source>
</evidence>
<comment type="caution">
    <text evidence="10">The sequence shown here is derived from an EMBL/GenBank/DDBJ whole genome shotgun (WGS) entry which is preliminary data.</text>
</comment>
<evidence type="ECO:0000313" key="11">
    <source>
        <dbReference type="Proteomes" id="UP000253324"/>
    </source>
</evidence>
<evidence type="ECO:0000256" key="5">
    <source>
        <dbReference type="ARBA" id="ARBA00022801"/>
    </source>
</evidence>
<keyword evidence="11" id="KW-1185">Reference proteome</keyword>
<dbReference type="SUPFAM" id="SSF88723">
    <property type="entry name" value="PIN domain-like"/>
    <property type="match status" value="1"/>
</dbReference>
<reference evidence="10 11" key="1">
    <citation type="submission" date="2018-07" db="EMBL/GenBank/DDBJ databases">
        <title>Genomic Encyclopedia of Type Strains, Phase III (KMG-III): the genomes of soil and plant-associated and newly described type strains.</title>
        <authorList>
            <person name="Whitman W."/>
        </authorList>
    </citation>
    <scope>NUCLEOTIDE SEQUENCE [LARGE SCALE GENOMIC DNA]</scope>
    <source>
        <strain evidence="10 11">31-25a</strain>
    </source>
</reference>
<evidence type="ECO:0000256" key="8">
    <source>
        <dbReference type="HAMAP-Rule" id="MF_00265"/>
    </source>
</evidence>
<dbReference type="Pfam" id="PF01850">
    <property type="entry name" value="PIN"/>
    <property type="match status" value="1"/>
</dbReference>
<comment type="similarity">
    <text evidence="7 8">Belongs to the PINc/VapC protein family.</text>
</comment>
<dbReference type="GO" id="GO:0000287">
    <property type="term" value="F:magnesium ion binding"/>
    <property type="evidence" value="ECO:0007669"/>
    <property type="project" value="UniProtKB-UniRule"/>
</dbReference>
<sequence>MTRYLLDTNIISNATKPIPSESLMVWMADQLDEDLFISSLTIAEIQRGILEKPTGRKRDELEAWFSGPDGPSALFAGRILAFDETAALTWARLMAEGTRKGKLRSALDTIIAATALVNNCIVVTDNEKDFNDIAIVNPL</sequence>
<dbReference type="GO" id="GO:0004540">
    <property type="term" value="F:RNA nuclease activity"/>
    <property type="evidence" value="ECO:0007669"/>
    <property type="project" value="InterPro"/>
</dbReference>
<gene>
    <name evidence="8" type="primary">vapC</name>
    <name evidence="10" type="ORF">C7476_10639</name>
</gene>
<dbReference type="PANTHER" id="PTHR33653:SF1">
    <property type="entry name" value="RIBONUCLEASE VAPC2"/>
    <property type="match status" value="1"/>
</dbReference>
<feature type="binding site" evidence="8">
    <location>
        <position position="7"/>
    </location>
    <ligand>
        <name>Mg(2+)</name>
        <dbReference type="ChEBI" id="CHEBI:18420"/>
    </ligand>
</feature>
<dbReference type="PANTHER" id="PTHR33653">
    <property type="entry name" value="RIBONUCLEASE VAPC2"/>
    <property type="match status" value="1"/>
</dbReference>
<comment type="cofactor">
    <cofactor evidence="1 8">
        <name>Mg(2+)</name>
        <dbReference type="ChEBI" id="CHEBI:18420"/>
    </cofactor>
</comment>
<dbReference type="EMBL" id="QPJM01000006">
    <property type="protein sequence ID" value="RCW83008.1"/>
    <property type="molecule type" value="Genomic_DNA"/>
</dbReference>
<dbReference type="GO" id="GO:0090729">
    <property type="term" value="F:toxin activity"/>
    <property type="evidence" value="ECO:0007669"/>
    <property type="project" value="UniProtKB-KW"/>
</dbReference>
<keyword evidence="4 8" id="KW-0479">Metal-binding</keyword>